<name>A0A6J4MH85_9ACTN</name>
<dbReference type="AlphaFoldDB" id="A0A6J4MH85"/>
<keyword evidence="1" id="KW-1133">Transmembrane helix</keyword>
<feature type="transmembrane region" description="Helical" evidence="1">
    <location>
        <begin position="7"/>
        <end position="27"/>
    </location>
</feature>
<dbReference type="EMBL" id="CADCUI010000063">
    <property type="protein sequence ID" value="CAA9359581.1"/>
    <property type="molecule type" value="Genomic_DNA"/>
</dbReference>
<accession>A0A6J4MH85</accession>
<keyword evidence="1" id="KW-0472">Membrane</keyword>
<gene>
    <name evidence="2" type="ORF">AVDCRST_MAG34-2352</name>
</gene>
<proteinExistence type="predicted"/>
<evidence type="ECO:0000313" key="2">
    <source>
        <dbReference type="EMBL" id="CAA9359581.1"/>
    </source>
</evidence>
<reference evidence="2" key="1">
    <citation type="submission" date="2020-02" db="EMBL/GenBank/DDBJ databases">
        <authorList>
            <person name="Meier V. D."/>
        </authorList>
    </citation>
    <scope>NUCLEOTIDE SEQUENCE</scope>
    <source>
        <strain evidence="2">AVDCRST_MAG34</strain>
    </source>
</reference>
<organism evidence="2">
    <name type="scientific">uncultured Nocardioidaceae bacterium</name>
    <dbReference type="NCBI Taxonomy" id="253824"/>
    <lineage>
        <taxon>Bacteria</taxon>
        <taxon>Bacillati</taxon>
        <taxon>Actinomycetota</taxon>
        <taxon>Actinomycetes</taxon>
        <taxon>Propionibacteriales</taxon>
        <taxon>Nocardioidaceae</taxon>
        <taxon>environmental samples</taxon>
    </lineage>
</organism>
<sequence length="29" mass="3140">MNPRYRRMVATGVLALLIGIVILTAALRG</sequence>
<evidence type="ECO:0000256" key="1">
    <source>
        <dbReference type="SAM" id="Phobius"/>
    </source>
</evidence>
<keyword evidence="1" id="KW-0812">Transmembrane</keyword>
<protein>
    <submittedName>
        <fullName evidence="2">Uncharacterized protein</fullName>
    </submittedName>
</protein>